<dbReference type="SUPFAM" id="SSF117856">
    <property type="entry name" value="AF0104/ALDC/Ptd012-like"/>
    <property type="match status" value="1"/>
</dbReference>
<proteinExistence type="predicted"/>
<name>A0A939JA47_9HYPH</name>
<dbReference type="AlphaFoldDB" id="A0A939JA47"/>
<evidence type="ECO:0000313" key="2">
    <source>
        <dbReference type="EMBL" id="MBO0347046.1"/>
    </source>
</evidence>
<dbReference type="EMBL" id="JAFLNF010000008">
    <property type="protein sequence ID" value="MBO0347046.1"/>
    <property type="molecule type" value="Genomic_DNA"/>
</dbReference>
<dbReference type="GO" id="GO:0003677">
    <property type="term" value="F:DNA binding"/>
    <property type="evidence" value="ECO:0007669"/>
    <property type="project" value="UniProtKB-KW"/>
</dbReference>
<organism evidence="2 3">
    <name type="scientific">Roseibium limicola</name>
    <dbReference type="NCBI Taxonomy" id="2816037"/>
    <lineage>
        <taxon>Bacteria</taxon>
        <taxon>Pseudomonadati</taxon>
        <taxon>Pseudomonadota</taxon>
        <taxon>Alphaproteobacteria</taxon>
        <taxon>Hyphomicrobiales</taxon>
        <taxon>Stappiaceae</taxon>
        <taxon>Roseibium</taxon>
    </lineage>
</organism>
<evidence type="ECO:0000313" key="3">
    <source>
        <dbReference type="Proteomes" id="UP000664779"/>
    </source>
</evidence>
<keyword evidence="2" id="KW-0238">DNA-binding</keyword>
<dbReference type="PANTHER" id="PTHR34988">
    <property type="entry name" value="PROTEIN, PUTATIVE-RELATED"/>
    <property type="match status" value="1"/>
</dbReference>
<dbReference type="Gene3D" id="3.30.1330.80">
    <property type="entry name" value="Hypothetical protein, similar to alpha- acetolactate decarboxylase, domain 2"/>
    <property type="match status" value="1"/>
</dbReference>
<feature type="domain" description="PPC" evidence="1">
    <location>
        <begin position="9"/>
        <end position="145"/>
    </location>
</feature>
<dbReference type="InterPro" id="IPR005175">
    <property type="entry name" value="PPC_dom"/>
</dbReference>
<dbReference type="CDD" id="cd11378">
    <property type="entry name" value="DUF296"/>
    <property type="match status" value="1"/>
</dbReference>
<keyword evidence="3" id="KW-1185">Reference proteome</keyword>
<protein>
    <submittedName>
        <fullName evidence="2">DNA-binding protein</fullName>
    </submittedName>
</protein>
<sequence length="145" mass="15845">MEDITSKYIETPTGYLMVLTHKDNVIAALSALAEKEDIPSATFFGIGFSGSATFGFYDFDDKVFVPKTYKDMEMASLNGSIAWQNGKPSIHAHAANTGGDYDAVGGHILEMEVGTGSMEITILRHTKKLERKIEPSIKANILQLN</sequence>
<comment type="caution">
    <text evidence="2">The sequence shown here is derived from an EMBL/GenBank/DDBJ whole genome shotgun (WGS) entry which is preliminary data.</text>
</comment>
<dbReference type="PROSITE" id="PS51742">
    <property type="entry name" value="PPC"/>
    <property type="match status" value="1"/>
</dbReference>
<dbReference type="Proteomes" id="UP000664779">
    <property type="component" value="Unassembled WGS sequence"/>
</dbReference>
<accession>A0A939JA47</accession>
<dbReference type="PANTHER" id="PTHR34988:SF1">
    <property type="entry name" value="DNA-BINDING PROTEIN"/>
    <property type="match status" value="1"/>
</dbReference>
<dbReference type="Pfam" id="PF03479">
    <property type="entry name" value="PCC"/>
    <property type="match status" value="1"/>
</dbReference>
<reference evidence="2" key="1">
    <citation type="submission" date="2021-03" db="EMBL/GenBank/DDBJ databases">
        <title>Roseibium sp. CAU 1637 isolated from Incheon.</title>
        <authorList>
            <person name="Kim W."/>
        </authorList>
    </citation>
    <scope>NUCLEOTIDE SEQUENCE</scope>
    <source>
        <strain evidence="2">CAU 1637</strain>
    </source>
</reference>
<evidence type="ECO:0000259" key="1">
    <source>
        <dbReference type="PROSITE" id="PS51742"/>
    </source>
</evidence>
<gene>
    <name evidence="2" type="ORF">J0X15_17600</name>
</gene>
<dbReference type="RefSeq" id="WP_206943571.1">
    <property type="nucleotide sequence ID" value="NZ_JAFLNF010000008.1"/>
</dbReference>